<dbReference type="EMBL" id="JAHHHV010000080">
    <property type="protein sequence ID" value="MBW4467808.1"/>
    <property type="molecule type" value="Genomic_DNA"/>
</dbReference>
<dbReference type="AlphaFoldDB" id="A0A951PEY3"/>
<protein>
    <submittedName>
        <fullName evidence="3">Ferrous iron transport protein A</fullName>
    </submittedName>
</protein>
<feature type="domain" description="Ferrous iron transporter FeoA-like" evidence="2">
    <location>
        <begin position="11"/>
        <end position="81"/>
    </location>
</feature>
<evidence type="ECO:0000313" key="4">
    <source>
        <dbReference type="Proteomes" id="UP000707356"/>
    </source>
</evidence>
<evidence type="ECO:0000259" key="2">
    <source>
        <dbReference type="SMART" id="SM00899"/>
    </source>
</evidence>
<dbReference type="Gene3D" id="2.30.30.90">
    <property type="match status" value="1"/>
</dbReference>
<accession>A0A951PEY3</accession>
<reference evidence="3" key="1">
    <citation type="submission" date="2021-05" db="EMBL/GenBank/DDBJ databases">
        <authorList>
            <person name="Pietrasiak N."/>
            <person name="Ward R."/>
            <person name="Stajich J.E."/>
            <person name="Kurbessoian T."/>
        </authorList>
    </citation>
    <scope>NUCLEOTIDE SEQUENCE</scope>
    <source>
        <strain evidence="3">GSE-TBD4-15B</strain>
    </source>
</reference>
<name>A0A951PEY3_9CYAN</name>
<comment type="caution">
    <text evidence="3">The sequence shown here is derived from an EMBL/GenBank/DDBJ whole genome shotgun (WGS) entry which is preliminary data.</text>
</comment>
<proteinExistence type="predicted"/>
<dbReference type="GO" id="GO:0046914">
    <property type="term" value="F:transition metal ion binding"/>
    <property type="evidence" value="ECO:0007669"/>
    <property type="project" value="InterPro"/>
</dbReference>
<dbReference type="SUPFAM" id="SSF50037">
    <property type="entry name" value="C-terminal domain of transcriptional repressors"/>
    <property type="match status" value="1"/>
</dbReference>
<evidence type="ECO:0000313" key="3">
    <source>
        <dbReference type="EMBL" id="MBW4467808.1"/>
    </source>
</evidence>
<dbReference type="InterPro" id="IPR038157">
    <property type="entry name" value="FeoA_core_dom"/>
</dbReference>
<reference evidence="3" key="2">
    <citation type="journal article" date="2022" name="Microbiol. Resour. Announc.">
        <title>Metagenome Sequencing to Explore Phylogenomics of Terrestrial Cyanobacteria.</title>
        <authorList>
            <person name="Ward R.D."/>
            <person name="Stajich J.E."/>
            <person name="Johansen J.R."/>
            <person name="Huntemann M."/>
            <person name="Clum A."/>
            <person name="Foster B."/>
            <person name="Foster B."/>
            <person name="Roux S."/>
            <person name="Palaniappan K."/>
            <person name="Varghese N."/>
            <person name="Mukherjee S."/>
            <person name="Reddy T.B.K."/>
            <person name="Daum C."/>
            <person name="Copeland A."/>
            <person name="Chen I.A."/>
            <person name="Ivanova N.N."/>
            <person name="Kyrpides N.C."/>
            <person name="Shapiro N."/>
            <person name="Eloe-Fadrosh E.A."/>
            <person name="Pietrasiak N."/>
        </authorList>
    </citation>
    <scope>NUCLEOTIDE SEQUENCE</scope>
    <source>
        <strain evidence="3">GSE-TBD4-15B</strain>
    </source>
</reference>
<sequence length="84" mass="9212">MPTTKLSVQGSSLKLLRSGERGIVTRINALRDSTAQTLRKIGLAPGQTITLEQRFPHFTIRVGGNCYSLDDAAMNAISIRIVER</sequence>
<evidence type="ECO:0000256" key="1">
    <source>
        <dbReference type="ARBA" id="ARBA00023004"/>
    </source>
</evidence>
<dbReference type="Proteomes" id="UP000707356">
    <property type="component" value="Unassembled WGS sequence"/>
</dbReference>
<dbReference type="InterPro" id="IPR007167">
    <property type="entry name" value="Fe-transptr_FeoA-like"/>
</dbReference>
<organism evidence="3 4">
    <name type="scientific">Pegethrix bostrychoides GSE-TBD4-15B</name>
    <dbReference type="NCBI Taxonomy" id="2839662"/>
    <lineage>
        <taxon>Bacteria</taxon>
        <taxon>Bacillati</taxon>
        <taxon>Cyanobacteriota</taxon>
        <taxon>Cyanophyceae</taxon>
        <taxon>Oculatellales</taxon>
        <taxon>Oculatellaceae</taxon>
        <taxon>Pegethrix</taxon>
    </lineage>
</organism>
<dbReference type="SMART" id="SM00899">
    <property type="entry name" value="FeoA"/>
    <property type="match status" value="1"/>
</dbReference>
<dbReference type="Pfam" id="PF04023">
    <property type="entry name" value="FeoA"/>
    <property type="match status" value="1"/>
</dbReference>
<dbReference type="InterPro" id="IPR008988">
    <property type="entry name" value="Transcriptional_repressor_C"/>
</dbReference>
<keyword evidence="1" id="KW-0408">Iron</keyword>
<gene>
    <name evidence="3" type="ORF">KME07_20460</name>
</gene>